<evidence type="ECO:0000313" key="2">
    <source>
        <dbReference type="Proteomes" id="UP000078397"/>
    </source>
</evidence>
<reference evidence="1 2" key="1">
    <citation type="journal article" date="2016" name="PLoS Pathog.">
        <title>Biosynthesis of antibiotic leucinostatins in bio-control fungus Purpureocillium lilacinum and their inhibition on phytophthora revealed by genome mining.</title>
        <authorList>
            <person name="Wang G."/>
            <person name="Liu Z."/>
            <person name="Lin R."/>
            <person name="Li E."/>
            <person name="Mao Z."/>
            <person name="Ling J."/>
            <person name="Yang Y."/>
            <person name="Yin W.B."/>
            <person name="Xie B."/>
        </authorList>
    </citation>
    <scope>NUCLEOTIDE SEQUENCE [LARGE SCALE GENOMIC DNA]</scope>
    <source>
        <strain evidence="1">170</strain>
    </source>
</reference>
<dbReference type="GeneID" id="33936747"/>
<dbReference type="Proteomes" id="UP000078397">
    <property type="component" value="Unassembled WGS sequence"/>
</dbReference>
<dbReference type="EMBL" id="LSBJ02000004">
    <property type="protein sequence ID" value="OWT42967.1"/>
    <property type="molecule type" value="Genomic_DNA"/>
</dbReference>
<dbReference type="AlphaFoldDB" id="A0A219AQA1"/>
<dbReference type="RefSeq" id="XP_022285429.1">
    <property type="nucleotide sequence ID" value="XM_022429517.1"/>
</dbReference>
<comment type="caution">
    <text evidence="1">The sequence shown here is derived from an EMBL/GenBank/DDBJ whole genome shotgun (WGS) entry which is preliminary data.</text>
</comment>
<name>A0A219AQA1_METCM</name>
<dbReference type="KEGG" id="pchm:VFPPC_17840"/>
<evidence type="ECO:0000313" key="1">
    <source>
        <dbReference type="EMBL" id="OWT42967.1"/>
    </source>
</evidence>
<sequence>MPSCLCKLSQKIGMNHSFGYVCFPRQFVCLTSSTASAKLDQPACWQYYLHTHVETV</sequence>
<protein>
    <submittedName>
        <fullName evidence="1">Uncharacterized protein</fullName>
    </submittedName>
</protein>
<accession>A0A219AQA1</accession>
<proteinExistence type="predicted"/>
<gene>
    <name evidence="1" type="ORF">VFPPC_17840</name>
</gene>
<keyword evidence="2" id="KW-1185">Reference proteome</keyword>
<organism evidence="1 2">
    <name type="scientific">Pochonia chlamydosporia 170</name>
    <dbReference type="NCBI Taxonomy" id="1380566"/>
    <lineage>
        <taxon>Eukaryota</taxon>
        <taxon>Fungi</taxon>
        <taxon>Dikarya</taxon>
        <taxon>Ascomycota</taxon>
        <taxon>Pezizomycotina</taxon>
        <taxon>Sordariomycetes</taxon>
        <taxon>Hypocreomycetidae</taxon>
        <taxon>Hypocreales</taxon>
        <taxon>Clavicipitaceae</taxon>
        <taxon>Pochonia</taxon>
    </lineage>
</organism>